<reference evidence="1" key="1">
    <citation type="journal article" date="2021" name="PeerJ">
        <title>Extensive microbial diversity within the chicken gut microbiome revealed by metagenomics and culture.</title>
        <authorList>
            <person name="Gilroy R."/>
            <person name="Ravi A."/>
            <person name="Getino M."/>
            <person name="Pursley I."/>
            <person name="Horton D.L."/>
            <person name="Alikhan N.F."/>
            <person name="Baker D."/>
            <person name="Gharbi K."/>
            <person name="Hall N."/>
            <person name="Watson M."/>
            <person name="Adriaenssens E.M."/>
            <person name="Foster-Nyarko E."/>
            <person name="Jarju S."/>
            <person name="Secka A."/>
            <person name="Antonio M."/>
            <person name="Oren A."/>
            <person name="Chaudhuri R.R."/>
            <person name="La Ragione R."/>
            <person name="Hildebrand F."/>
            <person name="Pallen M.J."/>
        </authorList>
    </citation>
    <scope>NUCLEOTIDE SEQUENCE</scope>
    <source>
        <strain evidence="1">2189</strain>
    </source>
</reference>
<dbReference type="EMBL" id="DXEW01000012">
    <property type="protein sequence ID" value="HIX50142.1"/>
    <property type="molecule type" value="Genomic_DNA"/>
</dbReference>
<evidence type="ECO:0000313" key="2">
    <source>
        <dbReference type="Proteomes" id="UP000886847"/>
    </source>
</evidence>
<evidence type="ECO:0000313" key="1">
    <source>
        <dbReference type="EMBL" id="HIX50142.1"/>
    </source>
</evidence>
<reference evidence="1" key="2">
    <citation type="submission" date="2021-04" db="EMBL/GenBank/DDBJ databases">
        <authorList>
            <person name="Gilroy R."/>
        </authorList>
    </citation>
    <scope>NUCLEOTIDE SEQUENCE</scope>
    <source>
        <strain evidence="1">2189</strain>
    </source>
</reference>
<dbReference type="AlphaFoldDB" id="A0A9D1W0N3"/>
<accession>A0A9D1W0N3</accession>
<protein>
    <submittedName>
        <fullName evidence="1">Uncharacterized protein</fullName>
    </submittedName>
</protein>
<gene>
    <name evidence="1" type="ORF">H9851_02560</name>
</gene>
<name>A0A9D1W0N3_9FIRM</name>
<sequence length="105" mass="11950">MEERFGADFVLEERFAAAPAFLRRSALRVVFEGRIADYFVLHGRLAAPKRSVHTFTITPAREKRVRGRQKRSGNFSYCRVGNFFSIVTRAGEIVNRIADRRTSGG</sequence>
<proteinExistence type="predicted"/>
<dbReference type="Proteomes" id="UP000886847">
    <property type="component" value="Unassembled WGS sequence"/>
</dbReference>
<comment type="caution">
    <text evidence="1">The sequence shown here is derived from an EMBL/GenBank/DDBJ whole genome shotgun (WGS) entry which is preliminary data.</text>
</comment>
<organism evidence="1 2">
    <name type="scientific">Candidatus Borkfalkia faecavium</name>
    <dbReference type="NCBI Taxonomy" id="2838508"/>
    <lineage>
        <taxon>Bacteria</taxon>
        <taxon>Bacillati</taxon>
        <taxon>Bacillota</taxon>
        <taxon>Clostridia</taxon>
        <taxon>Christensenellales</taxon>
        <taxon>Christensenellaceae</taxon>
        <taxon>Candidatus Borkfalkia</taxon>
    </lineage>
</organism>